<dbReference type="PANTHER" id="PTHR33232:SF12">
    <property type="entry name" value="PROTEIN SIEVE ELEMENT OCCLUSION B-LIKE"/>
    <property type="match status" value="1"/>
</dbReference>
<organism evidence="2">
    <name type="scientific">Sesamum calycinum</name>
    <dbReference type="NCBI Taxonomy" id="2727403"/>
    <lineage>
        <taxon>Eukaryota</taxon>
        <taxon>Viridiplantae</taxon>
        <taxon>Streptophyta</taxon>
        <taxon>Embryophyta</taxon>
        <taxon>Tracheophyta</taxon>
        <taxon>Spermatophyta</taxon>
        <taxon>Magnoliopsida</taxon>
        <taxon>eudicotyledons</taxon>
        <taxon>Gunneridae</taxon>
        <taxon>Pentapetalae</taxon>
        <taxon>asterids</taxon>
        <taxon>lamiids</taxon>
        <taxon>Lamiales</taxon>
        <taxon>Pedaliaceae</taxon>
        <taxon>Sesamum</taxon>
    </lineage>
</organism>
<dbReference type="InterPro" id="IPR039299">
    <property type="entry name" value="SEOA"/>
</dbReference>
<reference evidence="2" key="1">
    <citation type="submission" date="2020-06" db="EMBL/GenBank/DDBJ databases">
        <authorList>
            <person name="Li T."/>
            <person name="Hu X."/>
            <person name="Zhang T."/>
            <person name="Song X."/>
            <person name="Zhang H."/>
            <person name="Dai N."/>
            <person name="Sheng W."/>
            <person name="Hou X."/>
            <person name="Wei L."/>
        </authorList>
    </citation>
    <scope>NUCLEOTIDE SEQUENCE</scope>
    <source>
        <strain evidence="2">KEN8</strain>
        <tissue evidence="2">Leaf</tissue>
    </source>
</reference>
<proteinExistence type="predicted"/>
<evidence type="ECO:0000313" key="2">
    <source>
        <dbReference type="EMBL" id="KAL0285802.1"/>
    </source>
</evidence>
<accession>A0AAW2IVT9</accession>
<gene>
    <name evidence="2" type="ORF">Scaly_2808600</name>
</gene>
<dbReference type="EMBL" id="JACGWM010001914">
    <property type="protein sequence ID" value="KAL0285802.1"/>
    <property type="molecule type" value="Genomic_DNA"/>
</dbReference>
<dbReference type="AlphaFoldDB" id="A0AAW2IVT9"/>
<sequence length="291" mass="32542">MAGVTEQAKNNQIIRNDRRLILSDDTGLRKQIQATHAHDNRAVDVDAILVIIRDILQFVFPLDLMAFSMCSGGDAHASAIVILELLSSYTWDAKAVLALASFSVNYGQFWLIAENFTADPLAKSLAVLRQLPDILELSDVMKTRMDTTNSLVKVSLELTRCIAEIGRLPSKYISHDAEPMAIAMSHIPIAVYWTIRSLVVCTSQVTDILGMSQQVISLTAETWEISSLGHKVASIQDHLKTQLGLCYQHIDEKKHNEYYQTLVHLSETAPHLDNQRILKHLIHSKDGQHPL</sequence>
<feature type="domain" description="Sieve element occlusion N-terminal" evidence="1">
    <location>
        <begin position="68"/>
        <end position="268"/>
    </location>
</feature>
<dbReference type="InterPro" id="IPR027942">
    <property type="entry name" value="SEO_N"/>
</dbReference>
<dbReference type="Pfam" id="PF14576">
    <property type="entry name" value="SEO_N"/>
    <property type="match status" value="1"/>
</dbReference>
<evidence type="ECO:0000259" key="1">
    <source>
        <dbReference type="Pfam" id="PF14576"/>
    </source>
</evidence>
<dbReference type="GO" id="GO:0010088">
    <property type="term" value="P:phloem development"/>
    <property type="evidence" value="ECO:0007669"/>
    <property type="project" value="InterPro"/>
</dbReference>
<dbReference type="PANTHER" id="PTHR33232">
    <property type="entry name" value="PROTEIN SIEVE ELEMENT OCCLUSION B-LIKE"/>
    <property type="match status" value="1"/>
</dbReference>
<protein>
    <submittedName>
        <fullName evidence="2">Protein SIEVE ELEMENT OCCLUSION B</fullName>
    </submittedName>
</protein>
<name>A0AAW2IVT9_9LAMI</name>
<reference evidence="2" key="2">
    <citation type="journal article" date="2024" name="Plant">
        <title>Genomic evolution and insights into agronomic trait innovations of Sesamum species.</title>
        <authorList>
            <person name="Miao H."/>
            <person name="Wang L."/>
            <person name="Qu L."/>
            <person name="Liu H."/>
            <person name="Sun Y."/>
            <person name="Le M."/>
            <person name="Wang Q."/>
            <person name="Wei S."/>
            <person name="Zheng Y."/>
            <person name="Lin W."/>
            <person name="Duan Y."/>
            <person name="Cao H."/>
            <person name="Xiong S."/>
            <person name="Wang X."/>
            <person name="Wei L."/>
            <person name="Li C."/>
            <person name="Ma Q."/>
            <person name="Ju M."/>
            <person name="Zhao R."/>
            <person name="Li G."/>
            <person name="Mu C."/>
            <person name="Tian Q."/>
            <person name="Mei H."/>
            <person name="Zhang T."/>
            <person name="Gao T."/>
            <person name="Zhang H."/>
        </authorList>
    </citation>
    <scope>NUCLEOTIDE SEQUENCE</scope>
    <source>
        <strain evidence="2">KEN8</strain>
    </source>
</reference>
<comment type="caution">
    <text evidence="2">The sequence shown here is derived from an EMBL/GenBank/DDBJ whole genome shotgun (WGS) entry which is preliminary data.</text>
</comment>